<keyword evidence="6 7" id="KW-0472">Membrane</keyword>
<feature type="transmembrane region" description="Helical" evidence="7">
    <location>
        <begin position="236"/>
        <end position="257"/>
    </location>
</feature>
<feature type="transmembrane region" description="Helical" evidence="7">
    <location>
        <begin position="208"/>
        <end position="230"/>
    </location>
</feature>
<evidence type="ECO:0000259" key="8">
    <source>
        <dbReference type="Pfam" id="PF01757"/>
    </source>
</evidence>
<dbReference type="PANTHER" id="PTHR40074">
    <property type="entry name" value="O-ACETYLTRANSFERASE WECH"/>
    <property type="match status" value="1"/>
</dbReference>
<dbReference type="Pfam" id="PF01757">
    <property type="entry name" value="Acyl_transf_3"/>
    <property type="match status" value="1"/>
</dbReference>
<feature type="transmembrane region" description="Helical" evidence="7">
    <location>
        <begin position="156"/>
        <end position="172"/>
    </location>
</feature>
<feature type="domain" description="Acyltransferase 3" evidence="8">
    <location>
        <begin position="11"/>
        <end position="323"/>
    </location>
</feature>
<feature type="transmembrane region" description="Helical" evidence="7">
    <location>
        <begin position="83"/>
        <end position="102"/>
    </location>
</feature>
<dbReference type="GO" id="GO:0016413">
    <property type="term" value="F:O-acetyltransferase activity"/>
    <property type="evidence" value="ECO:0007669"/>
    <property type="project" value="TreeGrafter"/>
</dbReference>
<comment type="similarity">
    <text evidence="2">Belongs to the acyltransferase 3 family.</text>
</comment>
<evidence type="ECO:0000256" key="4">
    <source>
        <dbReference type="ARBA" id="ARBA00022692"/>
    </source>
</evidence>
<name>A0A3S3Z3E0_9MICO</name>
<dbReference type="OrthoDB" id="4394033at2"/>
<evidence type="ECO:0000313" key="10">
    <source>
        <dbReference type="Proteomes" id="UP000288547"/>
    </source>
</evidence>
<feature type="transmembrane region" description="Helical" evidence="7">
    <location>
        <begin position="178"/>
        <end position="196"/>
    </location>
</feature>
<keyword evidence="5 7" id="KW-1133">Transmembrane helix</keyword>
<comment type="caution">
    <text evidence="9">The sequence shown here is derived from an EMBL/GenBank/DDBJ whole genome shotgun (WGS) entry which is preliminary data.</text>
</comment>
<comment type="subcellular location">
    <subcellularLocation>
        <location evidence="1">Cell membrane</location>
        <topology evidence="1">Multi-pass membrane protein</topology>
    </subcellularLocation>
</comment>
<accession>A0A3S3Z3E0</accession>
<dbReference type="EMBL" id="RZNB01000003">
    <property type="protein sequence ID" value="RWZ50887.1"/>
    <property type="molecule type" value="Genomic_DNA"/>
</dbReference>
<feature type="transmembrane region" description="Helical" evidence="7">
    <location>
        <begin position="131"/>
        <end position="149"/>
    </location>
</feature>
<keyword evidence="9" id="KW-0808">Transferase</keyword>
<feature type="transmembrane region" description="Helical" evidence="7">
    <location>
        <begin position="12"/>
        <end position="34"/>
    </location>
</feature>
<evidence type="ECO:0000313" key="9">
    <source>
        <dbReference type="EMBL" id="RWZ50887.1"/>
    </source>
</evidence>
<gene>
    <name evidence="9" type="ORF">ELQ90_08635</name>
</gene>
<dbReference type="PANTHER" id="PTHR40074:SF2">
    <property type="entry name" value="O-ACETYLTRANSFERASE WECH"/>
    <property type="match status" value="1"/>
</dbReference>
<evidence type="ECO:0000256" key="3">
    <source>
        <dbReference type="ARBA" id="ARBA00022475"/>
    </source>
</evidence>
<keyword evidence="10" id="KW-1185">Reference proteome</keyword>
<keyword evidence="4 7" id="KW-0812">Transmembrane</keyword>
<evidence type="ECO:0000256" key="5">
    <source>
        <dbReference type="ARBA" id="ARBA00022989"/>
    </source>
</evidence>
<dbReference type="AlphaFoldDB" id="A0A3S3Z3E0"/>
<organism evidence="9 10">
    <name type="scientific">Labedella phragmitis</name>
    <dbReference type="NCBI Taxonomy" id="2498849"/>
    <lineage>
        <taxon>Bacteria</taxon>
        <taxon>Bacillati</taxon>
        <taxon>Actinomycetota</taxon>
        <taxon>Actinomycetes</taxon>
        <taxon>Micrococcales</taxon>
        <taxon>Microbacteriaceae</taxon>
        <taxon>Labedella</taxon>
    </lineage>
</organism>
<sequence length="343" mass="36749">MSAVNRPGRHAWVDAGRGLAICLVALVHATRWLGGTVDTEAWDAISSVLSTLRMPLFFVLAGLFAGKWLTAAWSSLWSSKLSLFAWVFLVWGAIGSVISVIGQTMQGVSLGDISVPRLVLAWLRSPFEPRFELWFIWALALFFIAAKLLRRIDPRVQLAVAALVSAAALSGWETPEVIGYSGVFKYFAFFLAGLYLKEHVLALGSRRPGPLLVAAVLAWASLSLAIPALGLRTVPGLYFVNCVLGVVAGVTISRALVRIPRLAAIGANTLPVYLSHTPLIVLITVVLTALDGLVSLDPIGAILPPAVAFLAIVLSLVLSALASRGPLAVLYRAPRRFSVPTLR</sequence>
<evidence type="ECO:0000256" key="6">
    <source>
        <dbReference type="ARBA" id="ARBA00023136"/>
    </source>
</evidence>
<dbReference type="GO" id="GO:0005886">
    <property type="term" value="C:plasma membrane"/>
    <property type="evidence" value="ECO:0007669"/>
    <property type="project" value="UniProtKB-SubCell"/>
</dbReference>
<dbReference type="RefSeq" id="WP_128494881.1">
    <property type="nucleotide sequence ID" value="NZ_RZNB01000003.1"/>
</dbReference>
<proteinExistence type="inferred from homology"/>
<feature type="transmembrane region" description="Helical" evidence="7">
    <location>
        <begin position="54"/>
        <end position="76"/>
    </location>
</feature>
<evidence type="ECO:0000256" key="2">
    <source>
        <dbReference type="ARBA" id="ARBA00007400"/>
    </source>
</evidence>
<dbReference type="GO" id="GO:0009246">
    <property type="term" value="P:enterobacterial common antigen biosynthetic process"/>
    <property type="evidence" value="ECO:0007669"/>
    <property type="project" value="TreeGrafter"/>
</dbReference>
<feature type="transmembrane region" description="Helical" evidence="7">
    <location>
        <begin position="302"/>
        <end position="322"/>
    </location>
</feature>
<keyword evidence="3" id="KW-1003">Cell membrane</keyword>
<keyword evidence="9" id="KW-0012">Acyltransferase</keyword>
<dbReference type="InterPro" id="IPR002656">
    <property type="entry name" value="Acyl_transf_3_dom"/>
</dbReference>
<reference evidence="9 10" key="1">
    <citation type="submission" date="2018-12" db="EMBL/GenBank/DDBJ databases">
        <authorList>
            <person name="Li F."/>
        </authorList>
    </citation>
    <scope>NUCLEOTIDE SEQUENCE [LARGE SCALE GENOMIC DNA]</scope>
    <source>
        <strain evidence="9 10">11W25H-1</strain>
    </source>
</reference>
<feature type="transmembrane region" description="Helical" evidence="7">
    <location>
        <begin position="269"/>
        <end position="290"/>
    </location>
</feature>
<evidence type="ECO:0000256" key="7">
    <source>
        <dbReference type="SAM" id="Phobius"/>
    </source>
</evidence>
<dbReference type="Proteomes" id="UP000288547">
    <property type="component" value="Unassembled WGS sequence"/>
</dbReference>
<evidence type="ECO:0000256" key="1">
    <source>
        <dbReference type="ARBA" id="ARBA00004651"/>
    </source>
</evidence>
<protein>
    <submittedName>
        <fullName evidence="9">Acyltransferase</fullName>
    </submittedName>
</protein>